<evidence type="ECO:0000313" key="3">
    <source>
        <dbReference type="Proteomes" id="UP000199302"/>
    </source>
</evidence>
<name>A0A1I6DZW6_9RHOB</name>
<feature type="region of interest" description="Disordered" evidence="1">
    <location>
        <begin position="70"/>
        <end position="109"/>
    </location>
</feature>
<dbReference type="EMBL" id="FOYI01000006">
    <property type="protein sequence ID" value="SFR10966.1"/>
    <property type="molecule type" value="Genomic_DNA"/>
</dbReference>
<evidence type="ECO:0000313" key="2">
    <source>
        <dbReference type="EMBL" id="SFR10966.1"/>
    </source>
</evidence>
<reference evidence="2 3" key="1">
    <citation type="submission" date="2016-10" db="EMBL/GenBank/DDBJ databases">
        <authorList>
            <person name="de Groot N.N."/>
        </authorList>
    </citation>
    <scope>NUCLEOTIDE SEQUENCE [LARGE SCALE GENOMIC DNA]</scope>
    <source>
        <strain evidence="3">KMM 9023,NRIC 0796,JCM 17311,KCTC 23692</strain>
    </source>
</reference>
<gene>
    <name evidence="2" type="ORF">SAMN04515673_106142</name>
</gene>
<dbReference type="RefSeq" id="WP_245759622.1">
    <property type="nucleotide sequence ID" value="NZ_FOYI01000006.1"/>
</dbReference>
<dbReference type="STRING" id="871652.SAMN04515673_106142"/>
<organism evidence="2 3">
    <name type="scientific">Poseidonocella sedimentorum</name>
    <dbReference type="NCBI Taxonomy" id="871652"/>
    <lineage>
        <taxon>Bacteria</taxon>
        <taxon>Pseudomonadati</taxon>
        <taxon>Pseudomonadota</taxon>
        <taxon>Alphaproteobacteria</taxon>
        <taxon>Rhodobacterales</taxon>
        <taxon>Roseobacteraceae</taxon>
        <taxon>Poseidonocella</taxon>
    </lineage>
</organism>
<dbReference type="Proteomes" id="UP000199302">
    <property type="component" value="Unassembled WGS sequence"/>
</dbReference>
<protein>
    <submittedName>
        <fullName evidence="2">Uncharacterized protein</fullName>
    </submittedName>
</protein>
<accession>A0A1I6DZW6</accession>
<keyword evidence="3" id="KW-1185">Reference proteome</keyword>
<sequence length="109" mass="11830">MILSGTLTFTDPDAEAPYRDIHLYVEDTRRVGADAVRRAEARIPVPQGDLAQTALPFEIEVEGDASGLTLRAHMPTHPGADIQEGDMITMGSHPISGDAAPRVELKRVR</sequence>
<evidence type="ECO:0000256" key="1">
    <source>
        <dbReference type="SAM" id="MobiDB-lite"/>
    </source>
</evidence>
<proteinExistence type="predicted"/>
<dbReference type="AlphaFoldDB" id="A0A1I6DZW6"/>